<dbReference type="Proteomes" id="UP000275473">
    <property type="component" value="Unassembled WGS sequence"/>
</dbReference>
<evidence type="ECO:0000313" key="2">
    <source>
        <dbReference type="EMBL" id="RNF38737.1"/>
    </source>
</evidence>
<sequence length="116" mass="13398">MSDNRREFFRLVFDRMIEGEISVQEQAPVLMKIDNISVGGLGFVSALDIAMPENVECGFNLLGHSFLIRGKIIRKVPQTNYIEYGVGFDIDQDTASELFKQLNYYHIRQRKRTLPK</sequence>
<name>A0A3M8P4Z7_9BACL</name>
<dbReference type="SUPFAM" id="SSF141371">
    <property type="entry name" value="PilZ domain-like"/>
    <property type="match status" value="1"/>
</dbReference>
<keyword evidence="3" id="KW-1185">Reference proteome</keyword>
<accession>A0A3M8P4Z7</accession>
<dbReference type="AlphaFoldDB" id="A0A3M8P4Z7"/>
<dbReference type="Pfam" id="PF07238">
    <property type="entry name" value="PilZ"/>
    <property type="match status" value="1"/>
</dbReference>
<evidence type="ECO:0000313" key="3">
    <source>
        <dbReference type="Proteomes" id="UP000275473"/>
    </source>
</evidence>
<reference evidence="2 3" key="1">
    <citation type="journal article" date="2018" name="Int. J. Syst. Evol. Microbiol.">
        <title>Planococcus salinus sp. nov., a moderately halophilic bacterium isolated from a saline-alkali soil.</title>
        <authorList>
            <person name="Gan L."/>
        </authorList>
    </citation>
    <scope>NUCLEOTIDE SEQUENCE [LARGE SCALE GENOMIC DNA]</scope>
    <source>
        <strain evidence="2 3">LCB217</strain>
    </source>
</reference>
<evidence type="ECO:0000259" key="1">
    <source>
        <dbReference type="Pfam" id="PF07238"/>
    </source>
</evidence>
<dbReference type="EMBL" id="RIAX01000010">
    <property type="protein sequence ID" value="RNF38737.1"/>
    <property type="molecule type" value="Genomic_DNA"/>
</dbReference>
<feature type="domain" description="PilZ" evidence="1">
    <location>
        <begin position="4"/>
        <end position="98"/>
    </location>
</feature>
<dbReference type="OrthoDB" id="2877161at2"/>
<gene>
    <name evidence="2" type="ORF">EEX84_12955</name>
</gene>
<dbReference type="GO" id="GO:0035438">
    <property type="term" value="F:cyclic-di-GMP binding"/>
    <property type="evidence" value="ECO:0007669"/>
    <property type="project" value="InterPro"/>
</dbReference>
<organism evidence="2 3">
    <name type="scientific">Planococcus salinus</name>
    <dbReference type="NCBI Taxonomy" id="1848460"/>
    <lineage>
        <taxon>Bacteria</taxon>
        <taxon>Bacillati</taxon>
        <taxon>Bacillota</taxon>
        <taxon>Bacilli</taxon>
        <taxon>Bacillales</taxon>
        <taxon>Caryophanaceae</taxon>
        <taxon>Planococcus</taxon>
    </lineage>
</organism>
<protein>
    <submittedName>
        <fullName evidence="2">PilZ domain-containing protein</fullName>
    </submittedName>
</protein>
<dbReference type="RefSeq" id="WP_123166076.1">
    <property type="nucleotide sequence ID" value="NZ_RIAX01000010.1"/>
</dbReference>
<proteinExistence type="predicted"/>
<comment type="caution">
    <text evidence="2">The sequence shown here is derived from an EMBL/GenBank/DDBJ whole genome shotgun (WGS) entry which is preliminary data.</text>
</comment>
<dbReference type="Gene3D" id="2.40.10.220">
    <property type="entry name" value="predicted glycosyltransferase like domains"/>
    <property type="match status" value="1"/>
</dbReference>
<dbReference type="InterPro" id="IPR009875">
    <property type="entry name" value="PilZ_domain"/>
</dbReference>